<accession>A0A4C1TAP9</accession>
<protein>
    <submittedName>
        <fullName evidence="1">Uncharacterized protein</fullName>
    </submittedName>
</protein>
<comment type="caution">
    <text evidence="1">The sequence shown here is derived from an EMBL/GenBank/DDBJ whole genome shotgun (WGS) entry which is preliminary data.</text>
</comment>
<keyword evidence="2" id="KW-1185">Reference proteome</keyword>
<dbReference type="EMBL" id="BGZK01000047">
    <property type="protein sequence ID" value="GBP11583.1"/>
    <property type="molecule type" value="Genomic_DNA"/>
</dbReference>
<reference evidence="1 2" key="1">
    <citation type="journal article" date="2019" name="Commun. Biol.">
        <title>The bagworm genome reveals a unique fibroin gene that provides high tensile strength.</title>
        <authorList>
            <person name="Kono N."/>
            <person name="Nakamura H."/>
            <person name="Ohtoshi R."/>
            <person name="Tomita M."/>
            <person name="Numata K."/>
            <person name="Arakawa K."/>
        </authorList>
    </citation>
    <scope>NUCLEOTIDE SEQUENCE [LARGE SCALE GENOMIC DNA]</scope>
</reference>
<name>A0A4C1TAP9_EUMVA</name>
<proteinExistence type="predicted"/>
<sequence>MPQVRTALGRVVAYGVLGDVVSAAIQSGRVTCVVLYALLDAQCEGNDAWWVASSRNERQHASATPALAGHW</sequence>
<gene>
    <name evidence="1" type="ORF">EVAR_77726_1</name>
</gene>
<organism evidence="1 2">
    <name type="scientific">Eumeta variegata</name>
    <name type="common">Bagworm moth</name>
    <name type="synonym">Eumeta japonica</name>
    <dbReference type="NCBI Taxonomy" id="151549"/>
    <lineage>
        <taxon>Eukaryota</taxon>
        <taxon>Metazoa</taxon>
        <taxon>Ecdysozoa</taxon>
        <taxon>Arthropoda</taxon>
        <taxon>Hexapoda</taxon>
        <taxon>Insecta</taxon>
        <taxon>Pterygota</taxon>
        <taxon>Neoptera</taxon>
        <taxon>Endopterygota</taxon>
        <taxon>Lepidoptera</taxon>
        <taxon>Glossata</taxon>
        <taxon>Ditrysia</taxon>
        <taxon>Tineoidea</taxon>
        <taxon>Psychidae</taxon>
        <taxon>Oiketicinae</taxon>
        <taxon>Eumeta</taxon>
    </lineage>
</organism>
<evidence type="ECO:0000313" key="2">
    <source>
        <dbReference type="Proteomes" id="UP000299102"/>
    </source>
</evidence>
<dbReference type="Proteomes" id="UP000299102">
    <property type="component" value="Unassembled WGS sequence"/>
</dbReference>
<dbReference type="AlphaFoldDB" id="A0A4C1TAP9"/>
<evidence type="ECO:0000313" key="1">
    <source>
        <dbReference type="EMBL" id="GBP11583.1"/>
    </source>
</evidence>